<dbReference type="Pfam" id="PF11822">
    <property type="entry name" value="BTB_SANBR"/>
    <property type="match status" value="1"/>
</dbReference>
<feature type="region of interest" description="Disordered" evidence="1">
    <location>
        <begin position="1141"/>
        <end position="1170"/>
    </location>
</feature>
<feature type="compositionally biased region" description="Basic and acidic residues" evidence="1">
    <location>
        <begin position="750"/>
        <end position="774"/>
    </location>
</feature>
<gene>
    <name evidence="3" type="ORF">HYH03_007970</name>
</gene>
<keyword evidence="4" id="KW-1185">Reference proteome</keyword>
<feature type="compositionally biased region" description="Gly residues" evidence="1">
    <location>
        <begin position="1064"/>
        <end position="1098"/>
    </location>
</feature>
<dbReference type="InterPro" id="IPR045902">
    <property type="entry name" value="SANBR-like"/>
</dbReference>
<feature type="region of interest" description="Disordered" evidence="1">
    <location>
        <begin position="451"/>
        <end position="502"/>
    </location>
</feature>
<dbReference type="OrthoDB" id="550012at2759"/>
<feature type="compositionally biased region" description="Low complexity" evidence="1">
    <location>
        <begin position="451"/>
        <end position="483"/>
    </location>
</feature>
<reference evidence="3" key="1">
    <citation type="journal article" date="2020" name="bioRxiv">
        <title>Comparative genomics of Chlamydomonas.</title>
        <authorList>
            <person name="Craig R.J."/>
            <person name="Hasan A.R."/>
            <person name="Ness R.W."/>
            <person name="Keightley P.D."/>
        </authorList>
    </citation>
    <scope>NUCLEOTIDE SEQUENCE</scope>
    <source>
        <strain evidence="3">CCAP 11/70</strain>
    </source>
</reference>
<feature type="region of interest" description="Disordered" evidence="1">
    <location>
        <begin position="958"/>
        <end position="993"/>
    </location>
</feature>
<sequence>MATAVVRVSDPARPGTTRDFTCSVASLTQGMRYFQGVVDKAQLNRTTSPLEISVHCDVAVFEWLLGYCTGKHSRADIAPERVLPLLISSHFLQMDALVSDCLSVMAEQLPAVAAAAAAQGPRAGGGGGGGGDLTALPPELLARLAKLAPERVLEELCSGPAGQEGRARHAALAQRLYKLKLESGLRELRTTLARCSVCQCLFSLADRPKLPCAGAPGQGGSRPGARGERGGSGAAGAGVHIPDASWRLQEHLSSLRAAGVGWRAIYWHVWGLVQVLYCHCCMQYAPACELRRCTYHPQPAVFSANHPTTTAATHHRPPSAAAAAAGGGGAGFFPCCGAPARRGADPRAMTNGGCCAREHRVVPSGLPAGAPLPAGLSPAILDALTNCAPLITNAAALMAADAAAAAGGGGGGAASRETASVGFEAGRVPPAIQAVLDSAAAAAAAQRRPSSAATAGAGKGPDAVATGPGPPAAAAAAAAPPGMRGRGGGGGGGGTLPLTGNPHLDTQVVAAAVVRRLTGSDGGSADGSLDPGVAGSAAVHASSHTSLAALQREAEQLAGGGGGGGGRPGSAAGALRPPRGSSSAAAAGPQPEGHASAAALPPRPASSHRAPLAAAVSAALRRPGGGGAAGADGSSSDGGGGDDDSYGSDGFEEDESPSGDGAATTPRRRAGGAGGGEEGDTPRARMPQGTRAGWGRRSFRGPGTGVGAGGEHEDEGEGEDEDDLAQPWRSNRTSPANPLLASVQAALASQREEEQRRRRSAEQAQRRQADEAAAARRRQAAAREEAAAAEEQRRRRQPEPPVPPPQPARSQAQAAAPPPQAPAPTQAQQPQPRQRSAGRARPSLGLDVGDSSSGPAAAAAAAADRERRALIEQYKTQKVLSPRPEGVALIPLTDLHAAAAAGGGGGGGGSSRRSLAAALHSAGSTEAAATVGRGTGGDVAAWVAAAAAGLFAAAHETDDDDSAGAAGSSDRAQSAASMSIASTSGGGGGSSSMSSAAAQLAAAVAAAMPAVAAAAAVRGRKLKLELLHEDDNYRMDLLEAHLLACRPSTRPPNPGREASAASRGRGGGSSSSGAGGGGGSSGAAAAAGGGGGGMGGSGRARSAPRSASASRRPLSATVGPSSYIPYQHGYVNPNILQQQAAFGQQHQQHILAPSGQPPPHAAAGSQQHHQWQYPLNHQPQTASHQRSRSVSHVQRLQSVYGAPEGVYGAAQWRLGTTGRSGGGGGRGDGASGCWSASEKKCILGGTGDVIVDQSNGVCDRRCKAGYYDVNGVASDGCEAKKCPAGTYSATGYYLATSNPEASCTPALPHWVLERRPAFVIGAWDMPSGWPGASSTPGYPWYMDASWWTARGFDAAAKWIWSSMPDNTGRMFTVDTEIAILTRQFEATEGVPLELYIAADNAAHIFIDGVFLATGSGGWGGSGGPVQVFALPALTTGVHMIKLRGMNAFSTGLNPAAVLAGIRTVGTEQTVIVTDASWTRAVANAPEAADLAPSTTLPFGLVDGAFGPGKWVWTSTLPSPPINVVSVFTATYQTAALVGTATFNANHAECGMFVNNAFIGAQIGLTSWDVTLNGPDVNGGMNTFLIRCTNPIYCVGGATGACTYDENSTNNPAWMAFQLYVGGNQVLVSTTIAPWTALTYN</sequence>
<feature type="compositionally biased region" description="Basic and acidic residues" evidence="1">
    <location>
        <begin position="781"/>
        <end position="793"/>
    </location>
</feature>
<dbReference type="Gene3D" id="2.60.120.260">
    <property type="entry name" value="Galactose-binding domain-like"/>
    <property type="match status" value="1"/>
</dbReference>
<evidence type="ECO:0000313" key="3">
    <source>
        <dbReference type="EMBL" id="KAG2493747.1"/>
    </source>
</evidence>
<evidence type="ECO:0000259" key="2">
    <source>
        <dbReference type="Pfam" id="PF11822"/>
    </source>
</evidence>
<feature type="compositionally biased region" description="Low complexity" evidence="1">
    <location>
        <begin position="1099"/>
        <end position="1112"/>
    </location>
</feature>
<proteinExistence type="predicted"/>
<feature type="compositionally biased region" description="Low complexity" evidence="1">
    <location>
        <begin position="739"/>
        <end position="749"/>
    </location>
</feature>
<feature type="compositionally biased region" description="Low complexity" evidence="1">
    <location>
        <begin position="823"/>
        <end position="862"/>
    </location>
</feature>
<accession>A0A835Y210</accession>
<feature type="region of interest" description="Disordered" evidence="1">
    <location>
        <begin position="557"/>
        <end position="866"/>
    </location>
</feature>
<feature type="region of interest" description="Disordered" evidence="1">
    <location>
        <begin position="1045"/>
        <end position="1120"/>
    </location>
</feature>
<protein>
    <recommendedName>
        <fullName evidence="2">SANT and BTB domain-containing protein</fullName>
    </recommendedName>
</protein>
<feature type="domain" description="SANT and BTB" evidence="2">
    <location>
        <begin position="5"/>
        <end position="102"/>
    </location>
</feature>
<dbReference type="Proteomes" id="UP000612055">
    <property type="component" value="Unassembled WGS sequence"/>
</dbReference>
<dbReference type="PANTHER" id="PTHR20946">
    <property type="entry name" value="SANT AND BTB DOMAIN REGULATOR OF CLASS SWITCH RECOMBINATION"/>
    <property type="match status" value="1"/>
</dbReference>
<comment type="caution">
    <text evidence="3">The sequence shown here is derived from an EMBL/GenBank/DDBJ whole genome shotgun (WGS) entry which is preliminary data.</text>
</comment>
<feature type="compositionally biased region" description="Gly residues" evidence="1">
    <location>
        <begin position="484"/>
        <end position="495"/>
    </location>
</feature>
<dbReference type="InterPro" id="IPR021777">
    <property type="entry name" value="SANBR_BTB"/>
</dbReference>
<organism evidence="3 4">
    <name type="scientific">Edaphochlamys debaryana</name>
    <dbReference type="NCBI Taxonomy" id="47281"/>
    <lineage>
        <taxon>Eukaryota</taxon>
        <taxon>Viridiplantae</taxon>
        <taxon>Chlorophyta</taxon>
        <taxon>core chlorophytes</taxon>
        <taxon>Chlorophyceae</taxon>
        <taxon>CS clade</taxon>
        <taxon>Chlamydomonadales</taxon>
        <taxon>Chlamydomonadales incertae sedis</taxon>
        <taxon>Edaphochlamys</taxon>
    </lineage>
</organism>
<evidence type="ECO:0000256" key="1">
    <source>
        <dbReference type="SAM" id="MobiDB-lite"/>
    </source>
</evidence>
<evidence type="ECO:0000313" key="4">
    <source>
        <dbReference type="Proteomes" id="UP000612055"/>
    </source>
</evidence>
<dbReference type="EMBL" id="JAEHOE010000035">
    <property type="protein sequence ID" value="KAG2493747.1"/>
    <property type="molecule type" value="Genomic_DNA"/>
</dbReference>
<feature type="compositionally biased region" description="Low complexity" evidence="1">
    <location>
        <begin position="963"/>
        <end position="983"/>
    </location>
</feature>
<feature type="compositionally biased region" description="Acidic residues" evidence="1">
    <location>
        <begin position="712"/>
        <end position="724"/>
    </location>
</feature>
<feature type="compositionally biased region" description="Acidic residues" evidence="1">
    <location>
        <begin position="640"/>
        <end position="657"/>
    </location>
</feature>
<feature type="compositionally biased region" description="Gly residues" evidence="1">
    <location>
        <begin position="558"/>
        <end position="568"/>
    </location>
</feature>
<name>A0A835Y210_9CHLO</name>
<feature type="region of interest" description="Disordered" evidence="1">
    <location>
        <begin position="215"/>
        <end position="236"/>
    </location>
</feature>
<dbReference type="PANTHER" id="PTHR20946:SF0">
    <property type="entry name" value="SANT AND BTB DOMAIN REGULATOR OF CLASS SWITCH RECOMBINATION"/>
    <property type="match status" value="1"/>
</dbReference>
<feature type="compositionally biased region" description="Low complexity" evidence="1">
    <location>
        <begin position="569"/>
        <end position="622"/>
    </location>
</feature>